<accession>A0AAN5D3Z8</accession>
<protein>
    <submittedName>
        <fullName evidence="1">Uncharacterized protein</fullName>
    </submittedName>
</protein>
<gene>
    <name evidence="1" type="ORF">PMAYCL1PPCAC_25850</name>
</gene>
<evidence type="ECO:0000313" key="2">
    <source>
        <dbReference type="Proteomes" id="UP001328107"/>
    </source>
</evidence>
<sequence>LNRYAMAFLRSLYVDTSLCDRVSFSLFFTRVEIIPFVMSLLGEDKEMEILEVLKSHIRVEAQIDR</sequence>
<name>A0AAN5D3Z8_9BILA</name>
<reference evidence="2" key="1">
    <citation type="submission" date="2022-10" db="EMBL/GenBank/DDBJ databases">
        <title>Genome assembly of Pristionchus species.</title>
        <authorList>
            <person name="Yoshida K."/>
            <person name="Sommer R.J."/>
        </authorList>
    </citation>
    <scope>NUCLEOTIDE SEQUENCE [LARGE SCALE GENOMIC DNA]</scope>
    <source>
        <strain evidence="2">RS5460</strain>
    </source>
</reference>
<dbReference type="EMBL" id="BTRK01000005">
    <property type="protein sequence ID" value="GMR55655.1"/>
    <property type="molecule type" value="Genomic_DNA"/>
</dbReference>
<dbReference type="AlphaFoldDB" id="A0AAN5D3Z8"/>
<organism evidence="1 2">
    <name type="scientific">Pristionchus mayeri</name>
    <dbReference type="NCBI Taxonomy" id="1317129"/>
    <lineage>
        <taxon>Eukaryota</taxon>
        <taxon>Metazoa</taxon>
        <taxon>Ecdysozoa</taxon>
        <taxon>Nematoda</taxon>
        <taxon>Chromadorea</taxon>
        <taxon>Rhabditida</taxon>
        <taxon>Rhabditina</taxon>
        <taxon>Diplogasteromorpha</taxon>
        <taxon>Diplogasteroidea</taxon>
        <taxon>Neodiplogasteridae</taxon>
        <taxon>Pristionchus</taxon>
    </lineage>
</organism>
<evidence type="ECO:0000313" key="1">
    <source>
        <dbReference type="EMBL" id="GMR55655.1"/>
    </source>
</evidence>
<keyword evidence="2" id="KW-1185">Reference proteome</keyword>
<feature type="non-terminal residue" evidence="1">
    <location>
        <position position="65"/>
    </location>
</feature>
<proteinExistence type="predicted"/>
<comment type="caution">
    <text evidence="1">The sequence shown here is derived from an EMBL/GenBank/DDBJ whole genome shotgun (WGS) entry which is preliminary data.</text>
</comment>
<feature type="non-terminal residue" evidence="1">
    <location>
        <position position="1"/>
    </location>
</feature>
<dbReference type="Proteomes" id="UP001328107">
    <property type="component" value="Unassembled WGS sequence"/>
</dbReference>